<accession>A0ACB8ERD4</accession>
<dbReference type="EMBL" id="CM037620">
    <property type="protein sequence ID" value="KAH7995329.1"/>
    <property type="molecule type" value="Genomic_DNA"/>
</dbReference>
<dbReference type="Proteomes" id="UP000827872">
    <property type="component" value="Linkage Group LG07"/>
</dbReference>
<sequence>MPIILVSDKIGMAERTGKQVGTGGGQQIRETVLLAVSSATLTILLLLTVFCAAAIYYCTKPYGYIDDFSLTSSEKRALLCPSDSSYSRTEDSSLLWNERLITIQGSSDPRQPTFSAYIDEVSTFSDESARTAERDITEAQYRLAPYQATPPSAKAEPPSVRKSHQLEGRIEYHLRGGNTVEHAPQLREQPHPVLWPLRMVPPQPPAASPQPLSLEAPPQLKGAPNSHQKHHLQLKELRHQKHPLQLRELRHQKHHLQLKELRHQKHHLQLKELRHQKKHRKNLQLKKHHQSKSAE</sequence>
<comment type="caution">
    <text evidence="1">The sequence shown here is derived from an EMBL/GenBank/DDBJ whole genome shotgun (WGS) entry which is preliminary data.</text>
</comment>
<protein>
    <submittedName>
        <fullName evidence="1">Uncharacterized protein</fullName>
    </submittedName>
</protein>
<evidence type="ECO:0000313" key="2">
    <source>
        <dbReference type="Proteomes" id="UP000827872"/>
    </source>
</evidence>
<gene>
    <name evidence="1" type="ORF">K3G42_024676</name>
</gene>
<organism evidence="1 2">
    <name type="scientific">Sphaerodactylus townsendi</name>
    <dbReference type="NCBI Taxonomy" id="933632"/>
    <lineage>
        <taxon>Eukaryota</taxon>
        <taxon>Metazoa</taxon>
        <taxon>Chordata</taxon>
        <taxon>Craniata</taxon>
        <taxon>Vertebrata</taxon>
        <taxon>Euteleostomi</taxon>
        <taxon>Lepidosauria</taxon>
        <taxon>Squamata</taxon>
        <taxon>Bifurcata</taxon>
        <taxon>Gekkota</taxon>
        <taxon>Sphaerodactylidae</taxon>
        <taxon>Sphaerodactylus</taxon>
    </lineage>
</organism>
<evidence type="ECO:0000313" key="1">
    <source>
        <dbReference type="EMBL" id="KAH7995329.1"/>
    </source>
</evidence>
<name>A0ACB8ERD4_9SAUR</name>
<keyword evidence="2" id="KW-1185">Reference proteome</keyword>
<proteinExistence type="predicted"/>
<reference evidence="1" key="1">
    <citation type="submission" date="2021-08" db="EMBL/GenBank/DDBJ databases">
        <title>The first chromosome-level gecko genome reveals the dynamic sex chromosomes of Neotropical dwarf geckos (Sphaerodactylidae: Sphaerodactylus).</title>
        <authorList>
            <person name="Pinto B.J."/>
            <person name="Keating S.E."/>
            <person name="Gamble T."/>
        </authorList>
    </citation>
    <scope>NUCLEOTIDE SEQUENCE</scope>
    <source>
        <strain evidence="1">TG3544</strain>
    </source>
</reference>